<organism evidence="1">
    <name type="scientific">Anopheles darlingi</name>
    <name type="common">Mosquito</name>
    <dbReference type="NCBI Taxonomy" id="43151"/>
    <lineage>
        <taxon>Eukaryota</taxon>
        <taxon>Metazoa</taxon>
        <taxon>Ecdysozoa</taxon>
        <taxon>Arthropoda</taxon>
        <taxon>Hexapoda</taxon>
        <taxon>Insecta</taxon>
        <taxon>Pterygota</taxon>
        <taxon>Neoptera</taxon>
        <taxon>Endopterygota</taxon>
        <taxon>Diptera</taxon>
        <taxon>Nematocera</taxon>
        <taxon>Culicoidea</taxon>
        <taxon>Culicidae</taxon>
        <taxon>Anophelinae</taxon>
        <taxon>Anopheles</taxon>
    </lineage>
</organism>
<proteinExistence type="predicted"/>
<name>A0A2M4DR37_ANODA</name>
<reference evidence="1" key="1">
    <citation type="submission" date="2018-01" db="EMBL/GenBank/DDBJ databases">
        <title>An insight into the sialome of Amazonian anophelines.</title>
        <authorList>
            <person name="Ribeiro J.M."/>
            <person name="Scarpassa V."/>
            <person name="Calvo E."/>
        </authorList>
    </citation>
    <scope>NUCLEOTIDE SEQUENCE</scope>
</reference>
<protein>
    <submittedName>
        <fullName evidence="1">Putative secreted protein</fullName>
    </submittedName>
</protein>
<dbReference type="AlphaFoldDB" id="A0A2M4DR37"/>
<evidence type="ECO:0000313" key="1">
    <source>
        <dbReference type="EMBL" id="MBW80024.1"/>
    </source>
</evidence>
<sequence>MGRVVLERFCFLLGVLVLVVLLRCMLSVRCVPIAGTFASLLACGGRNGRCPGRLLRKVHLLLHIRRMWMSVGRVGMGGCGRGMQ</sequence>
<accession>A0A2M4DR37</accession>
<dbReference type="EMBL" id="GGFL01015846">
    <property type="protein sequence ID" value="MBW80024.1"/>
    <property type="molecule type" value="Transcribed_RNA"/>
</dbReference>